<evidence type="ECO:0000313" key="2">
    <source>
        <dbReference type="EMBL" id="MPC97375.1"/>
    </source>
</evidence>
<feature type="region of interest" description="Disordered" evidence="1">
    <location>
        <begin position="24"/>
        <end position="63"/>
    </location>
</feature>
<accession>A0A5B7JS29</accession>
<dbReference type="EMBL" id="VSRR010109678">
    <property type="protein sequence ID" value="MPC97375.1"/>
    <property type="molecule type" value="Genomic_DNA"/>
</dbReference>
<proteinExistence type="predicted"/>
<organism evidence="2 3">
    <name type="scientific">Portunus trituberculatus</name>
    <name type="common">Swimming crab</name>
    <name type="synonym">Neptunus trituberculatus</name>
    <dbReference type="NCBI Taxonomy" id="210409"/>
    <lineage>
        <taxon>Eukaryota</taxon>
        <taxon>Metazoa</taxon>
        <taxon>Ecdysozoa</taxon>
        <taxon>Arthropoda</taxon>
        <taxon>Crustacea</taxon>
        <taxon>Multicrustacea</taxon>
        <taxon>Malacostraca</taxon>
        <taxon>Eumalacostraca</taxon>
        <taxon>Eucarida</taxon>
        <taxon>Decapoda</taxon>
        <taxon>Pleocyemata</taxon>
        <taxon>Brachyura</taxon>
        <taxon>Eubrachyura</taxon>
        <taxon>Portunoidea</taxon>
        <taxon>Portunidae</taxon>
        <taxon>Portuninae</taxon>
        <taxon>Portunus</taxon>
    </lineage>
</organism>
<comment type="caution">
    <text evidence="2">The sequence shown here is derived from an EMBL/GenBank/DDBJ whole genome shotgun (WGS) entry which is preliminary data.</text>
</comment>
<protein>
    <submittedName>
        <fullName evidence="2">Uncharacterized protein</fullName>
    </submittedName>
</protein>
<reference evidence="2 3" key="1">
    <citation type="submission" date="2019-05" db="EMBL/GenBank/DDBJ databases">
        <title>Another draft genome of Portunus trituberculatus and its Hox gene families provides insights of decapod evolution.</title>
        <authorList>
            <person name="Jeong J.-H."/>
            <person name="Song I."/>
            <person name="Kim S."/>
            <person name="Choi T."/>
            <person name="Kim D."/>
            <person name="Ryu S."/>
            <person name="Kim W."/>
        </authorList>
    </citation>
    <scope>NUCLEOTIDE SEQUENCE [LARGE SCALE GENOMIC DNA]</scope>
    <source>
        <tissue evidence="2">Muscle</tissue>
    </source>
</reference>
<dbReference type="Proteomes" id="UP000324222">
    <property type="component" value="Unassembled WGS sequence"/>
</dbReference>
<name>A0A5B7JS29_PORTR</name>
<dbReference type="AlphaFoldDB" id="A0A5B7JS29"/>
<gene>
    <name evidence="2" type="ORF">E2C01_092688</name>
</gene>
<keyword evidence="3" id="KW-1185">Reference proteome</keyword>
<sequence>MPCLIVPSLPIIGHRHIATVPIITRSPSSPSPRHQARPGVQSAATQHTHHQPSRACQLLTARY</sequence>
<evidence type="ECO:0000313" key="3">
    <source>
        <dbReference type="Proteomes" id="UP000324222"/>
    </source>
</evidence>
<evidence type="ECO:0000256" key="1">
    <source>
        <dbReference type="SAM" id="MobiDB-lite"/>
    </source>
</evidence>